<evidence type="ECO:0000313" key="2">
    <source>
        <dbReference type="EMBL" id="PZM97541.1"/>
    </source>
</evidence>
<gene>
    <name evidence="2" type="ORF">DIU77_09135</name>
</gene>
<comment type="caution">
    <text evidence="2">The sequence shown here is derived from an EMBL/GenBank/DDBJ whole genome shotgun (WGS) entry which is preliminary data.</text>
</comment>
<proteinExistence type="predicted"/>
<reference evidence="2" key="1">
    <citation type="submission" date="2018-05" db="EMBL/GenBank/DDBJ databases">
        <authorList>
            <person name="Lanie J.A."/>
            <person name="Ng W.-L."/>
            <person name="Kazmierczak K.M."/>
            <person name="Andrzejewski T.M."/>
            <person name="Davidsen T.M."/>
            <person name="Wayne K.J."/>
            <person name="Tettelin H."/>
            <person name="Glass J.I."/>
            <person name="Rusch D."/>
            <person name="Podicherti R."/>
            <person name="Tsui H.-C.T."/>
            <person name="Winkler M.E."/>
        </authorList>
    </citation>
    <scope>NUCLEOTIDE SEQUENCE</scope>
    <source>
        <strain evidence="2">ZC4RG45</strain>
    </source>
</reference>
<sequence length="88" mass="9842">MTGAIDGKTTACFETVPPLVRDPSDGEMRPDRAVGSNRTRSTAGRLPRHYWSTGWARVDPRWLEQSIRPEHSTHGGRSSSTDVLEQQH</sequence>
<feature type="region of interest" description="Disordered" evidence="1">
    <location>
        <begin position="66"/>
        <end position="88"/>
    </location>
</feature>
<protein>
    <submittedName>
        <fullName evidence="2">Uncharacterized protein</fullName>
    </submittedName>
</protein>
<evidence type="ECO:0000256" key="1">
    <source>
        <dbReference type="SAM" id="MobiDB-lite"/>
    </source>
</evidence>
<feature type="compositionally biased region" description="Basic and acidic residues" evidence="1">
    <location>
        <begin position="22"/>
        <end position="32"/>
    </location>
</feature>
<organism evidence="2">
    <name type="scientific">Thermocrispum agreste</name>
    <dbReference type="NCBI Taxonomy" id="37925"/>
    <lineage>
        <taxon>Bacteria</taxon>
        <taxon>Bacillati</taxon>
        <taxon>Actinomycetota</taxon>
        <taxon>Actinomycetes</taxon>
        <taxon>Pseudonocardiales</taxon>
        <taxon>Pseudonocardiaceae</taxon>
        <taxon>Thermocrispum</taxon>
    </lineage>
</organism>
<dbReference type="EMBL" id="QGUI01000304">
    <property type="protein sequence ID" value="PZM97541.1"/>
    <property type="molecule type" value="Genomic_DNA"/>
</dbReference>
<feature type="compositionally biased region" description="Polar residues" evidence="1">
    <location>
        <begin position="75"/>
        <end position="88"/>
    </location>
</feature>
<dbReference type="AlphaFoldDB" id="A0A2W4JGB3"/>
<feature type="region of interest" description="Disordered" evidence="1">
    <location>
        <begin position="16"/>
        <end position="45"/>
    </location>
</feature>
<name>A0A2W4JGB3_9PSEU</name>
<accession>A0A2W4JGB3</accession>